<dbReference type="Gene3D" id="3.90.226.10">
    <property type="entry name" value="2-enoyl-CoA Hydratase, Chain A, domain 1"/>
    <property type="match status" value="1"/>
</dbReference>
<gene>
    <name evidence="2" type="ORF">C5750_21480</name>
</gene>
<proteinExistence type="predicted"/>
<dbReference type="EMBL" id="PVBT01000007">
    <property type="protein sequence ID" value="PRD50522.1"/>
    <property type="molecule type" value="Genomic_DNA"/>
</dbReference>
<protein>
    <submittedName>
        <fullName evidence="2">Uncharacterized protein</fullName>
    </submittedName>
</protein>
<dbReference type="OrthoDB" id="7205390at2"/>
<dbReference type="InterPro" id="IPR029045">
    <property type="entry name" value="ClpP/crotonase-like_dom_sf"/>
</dbReference>
<dbReference type="SUPFAM" id="SSF52096">
    <property type="entry name" value="ClpP/crotonase"/>
    <property type="match status" value="1"/>
</dbReference>
<evidence type="ECO:0000313" key="2">
    <source>
        <dbReference type="EMBL" id="PRD50522.1"/>
    </source>
</evidence>
<accession>A0A2S9JCJ2</accession>
<comment type="caution">
    <text evidence="2">The sequence shown here is derived from an EMBL/GenBank/DDBJ whole genome shotgun (WGS) entry which is preliminary data.</text>
</comment>
<sequence>MLLLLCAVVSSVARAAPQPPHSLQAAMDFDCGFKQEMMRPKMSRNGDILCYYGQINAETERLFRTNLTRDIRYLIVRSSGGEMFAAKNIGQMLERVQPAIIVDRICASGCAYYFFLPLERKVIKRHSFVGFHGGPPETRDKLFKTAAGAAFFSNATRQDQRRILAKWRDLLDWQNAMLKRTGVNKMLIYWNPAKRIRKDLEPGCYAPNKPIWAPSPKTLKSFGVKGLMSAWYPASYRDMYRFGKEHDPHSCLVP</sequence>
<dbReference type="RefSeq" id="WP_105736559.1">
    <property type="nucleotide sequence ID" value="NZ_PVBT01000007.1"/>
</dbReference>
<reference evidence="2 3" key="1">
    <citation type="submission" date="2018-02" db="EMBL/GenBank/DDBJ databases">
        <title>The draft genome of Phyllobacterium myrsinacearum DSM5892.</title>
        <authorList>
            <person name="Li L."/>
            <person name="Liu L."/>
            <person name="Zhang X."/>
            <person name="Wang T."/>
        </authorList>
    </citation>
    <scope>NUCLEOTIDE SEQUENCE [LARGE SCALE GENOMIC DNA]</scope>
    <source>
        <strain evidence="2 3">DSM 5892</strain>
    </source>
</reference>
<feature type="signal peptide" evidence="1">
    <location>
        <begin position="1"/>
        <end position="15"/>
    </location>
</feature>
<dbReference type="Proteomes" id="UP000238563">
    <property type="component" value="Unassembled WGS sequence"/>
</dbReference>
<name>A0A2S9JCJ2_9HYPH</name>
<evidence type="ECO:0000313" key="3">
    <source>
        <dbReference type="Proteomes" id="UP000238563"/>
    </source>
</evidence>
<evidence type="ECO:0000256" key="1">
    <source>
        <dbReference type="SAM" id="SignalP"/>
    </source>
</evidence>
<feature type="chain" id="PRO_5015740248" evidence="1">
    <location>
        <begin position="16"/>
        <end position="254"/>
    </location>
</feature>
<dbReference type="AlphaFoldDB" id="A0A2S9JCJ2"/>
<keyword evidence="1" id="KW-0732">Signal</keyword>
<organism evidence="2 3">
    <name type="scientific">Phyllobacterium myrsinacearum</name>
    <dbReference type="NCBI Taxonomy" id="28101"/>
    <lineage>
        <taxon>Bacteria</taxon>
        <taxon>Pseudomonadati</taxon>
        <taxon>Pseudomonadota</taxon>
        <taxon>Alphaproteobacteria</taxon>
        <taxon>Hyphomicrobiales</taxon>
        <taxon>Phyllobacteriaceae</taxon>
        <taxon>Phyllobacterium</taxon>
    </lineage>
</organism>
<keyword evidence="3" id="KW-1185">Reference proteome</keyword>